<dbReference type="InterPro" id="IPR020139">
    <property type="entry name" value="DUF2642"/>
</dbReference>
<dbReference type="AlphaFoldDB" id="A0A5C6W466"/>
<reference evidence="1 2" key="1">
    <citation type="journal article" date="2005" name="Int. J. Syst. Evol. Microbiol.">
        <title>Bacillus litoralis sp. nov., isolated from a tidal flat of the Yellow Sea in Korea.</title>
        <authorList>
            <person name="Yoon J.H."/>
            <person name="Oh T.K."/>
        </authorList>
    </citation>
    <scope>NUCLEOTIDE SEQUENCE [LARGE SCALE GENOMIC DNA]</scope>
    <source>
        <strain evidence="1 2">SW-211</strain>
    </source>
</reference>
<dbReference type="EMBL" id="VOQF01000005">
    <property type="protein sequence ID" value="TXC91330.1"/>
    <property type="molecule type" value="Genomic_DNA"/>
</dbReference>
<keyword evidence="2" id="KW-1185">Reference proteome</keyword>
<dbReference type="Proteomes" id="UP000321363">
    <property type="component" value="Unassembled WGS sequence"/>
</dbReference>
<proteinExistence type="predicted"/>
<comment type="caution">
    <text evidence="1">The sequence shown here is derived from an EMBL/GenBank/DDBJ whole genome shotgun (WGS) entry which is preliminary data.</text>
</comment>
<organism evidence="1 2">
    <name type="scientific">Metabacillus litoralis</name>
    <dbReference type="NCBI Taxonomy" id="152268"/>
    <lineage>
        <taxon>Bacteria</taxon>
        <taxon>Bacillati</taxon>
        <taxon>Bacillota</taxon>
        <taxon>Bacilli</taxon>
        <taxon>Bacillales</taxon>
        <taxon>Bacillaceae</taxon>
        <taxon>Metabacillus</taxon>
    </lineage>
</organism>
<evidence type="ECO:0000313" key="1">
    <source>
        <dbReference type="EMBL" id="TXC91330.1"/>
    </source>
</evidence>
<accession>A0A5C6W466</accession>
<sequence length="121" mass="13533">MDKNLHIGVVKINLPKKVPYIQNPIVQPVYMNNQPATHSVIHSFAGLPQPTYYSTNLDPVFIQHLSRHQGQSIALVTTVGRVEGELAGVAVDHLQLNTEDRSLHIRLSQIIWFEGPKATYA</sequence>
<protein>
    <submittedName>
        <fullName evidence="1">DUF2642 domain-containing protein</fullName>
    </submittedName>
</protein>
<gene>
    <name evidence="1" type="ORF">FS935_10590</name>
</gene>
<dbReference type="Pfam" id="PF10842">
    <property type="entry name" value="DUF2642"/>
    <property type="match status" value="1"/>
</dbReference>
<name>A0A5C6W466_9BACI</name>
<evidence type="ECO:0000313" key="2">
    <source>
        <dbReference type="Proteomes" id="UP000321363"/>
    </source>
</evidence>
<dbReference type="OrthoDB" id="2614898at2"/>